<dbReference type="Proteomes" id="UP000604473">
    <property type="component" value="Unassembled WGS sequence"/>
</dbReference>
<dbReference type="GeneID" id="93537768"/>
<keyword evidence="2" id="KW-1185">Reference proteome</keyword>
<proteinExistence type="predicted"/>
<organism evidence="1 2">
    <name type="scientific">Rhodovulum sulfidophilum</name>
    <name type="common">Rhodobacter sulfidophilus</name>
    <dbReference type="NCBI Taxonomy" id="35806"/>
    <lineage>
        <taxon>Bacteria</taxon>
        <taxon>Pseudomonadati</taxon>
        <taxon>Pseudomonadota</taxon>
        <taxon>Alphaproteobacteria</taxon>
        <taxon>Rhodobacterales</taxon>
        <taxon>Paracoccaceae</taxon>
        <taxon>Rhodovulum</taxon>
    </lineage>
</organism>
<accession>A0ABS1S0F2</accession>
<gene>
    <name evidence="1" type="ORF">JMM60_18770</name>
</gene>
<dbReference type="EMBL" id="JAESJJ010000034">
    <property type="protein sequence ID" value="MBL3610805.1"/>
    <property type="molecule type" value="Genomic_DNA"/>
</dbReference>
<dbReference type="RefSeq" id="WP_042456697.1">
    <property type="nucleotide sequence ID" value="NZ_CP015421.1"/>
</dbReference>
<reference evidence="1 2" key="1">
    <citation type="submission" date="2021-01" db="EMBL/GenBank/DDBJ databases">
        <title>Draft genomes of Rhodovulum sulfidophilum.</title>
        <authorList>
            <person name="Guzman M.S."/>
        </authorList>
    </citation>
    <scope>NUCLEOTIDE SEQUENCE [LARGE SCALE GENOMIC DNA]</scope>
    <source>
        <strain evidence="1 2">AB35</strain>
    </source>
</reference>
<name>A0ABS1S0F2_RHOSU</name>
<sequence length="63" mass="6671">MGAPRFTEAELRRAVNVARAAGADIEITRGTIRILAGPSRLPVSFEEIDGDEAQCDAAFGGPR</sequence>
<comment type="caution">
    <text evidence="1">The sequence shown here is derived from an EMBL/GenBank/DDBJ whole genome shotgun (WGS) entry which is preliminary data.</text>
</comment>
<evidence type="ECO:0000313" key="2">
    <source>
        <dbReference type="Proteomes" id="UP000604473"/>
    </source>
</evidence>
<evidence type="ECO:0000313" key="1">
    <source>
        <dbReference type="EMBL" id="MBL3610805.1"/>
    </source>
</evidence>
<protein>
    <submittedName>
        <fullName evidence="1">Uncharacterized protein</fullName>
    </submittedName>
</protein>